<evidence type="ECO:0000313" key="1">
    <source>
        <dbReference type="EMBL" id="CAF2057383.1"/>
    </source>
</evidence>
<dbReference type="Proteomes" id="UP001295469">
    <property type="component" value="Chromosome C06"/>
</dbReference>
<organism evidence="1">
    <name type="scientific">Brassica napus</name>
    <name type="common">Rape</name>
    <dbReference type="NCBI Taxonomy" id="3708"/>
    <lineage>
        <taxon>Eukaryota</taxon>
        <taxon>Viridiplantae</taxon>
        <taxon>Streptophyta</taxon>
        <taxon>Embryophyta</taxon>
        <taxon>Tracheophyta</taxon>
        <taxon>Spermatophyta</taxon>
        <taxon>Magnoliopsida</taxon>
        <taxon>eudicotyledons</taxon>
        <taxon>Gunneridae</taxon>
        <taxon>Pentapetalae</taxon>
        <taxon>rosids</taxon>
        <taxon>malvids</taxon>
        <taxon>Brassicales</taxon>
        <taxon>Brassicaceae</taxon>
        <taxon>Brassiceae</taxon>
        <taxon>Brassica</taxon>
    </lineage>
</organism>
<sequence>MANSKVLLSDLMYCRCFSTAEVRVRPGMSSDIKSFVKKIASEMEGGRERRSKRQRATGEQLIFLKKSGKGKRPGKGGNCFWKNIGLGFKTPPNPLTDITLTRNVRSLELFL</sequence>
<accession>A0A816Q490</accession>
<dbReference type="EMBL" id="HG994370">
    <property type="protein sequence ID" value="CAF2057383.1"/>
    <property type="molecule type" value="Genomic_DNA"/>
</dbReference>
<dbReference type="AlphaFoldDB" id="A0A816Q490"/>
<name>A0A816Q490_BRANA</name>
<proteinExistence type="predicted"/>
<gene>
    <name evidence="1" type="ORF">DARMORV10_C06P16510.1</name>
</gene>
<reference evidence="1" key="1">
    <citation type="submission" date="2021-01" db="EMBL/GenBank/DDBJ databases">
        <authorList>
            <consortium name="Genoscope - CEA"/>
            <person name="William W."/>
        </authorList>
    </citation>
    <scope>NUCLEOTIDE SEQUENCE</scope>
</reference>
<protein>
    <submittedName>
        <fullName evidence="1">(rape) hypothetical protein</fullName>
    </submittedName>
</protein>